<proteinExistence type="predicted"/>
<dbReference type="RefSeq" id="WP_158360134.1">
    <property type="nucleotide sequence ID" value="NZ_JAOQJF010000043.1"/>
</dbReference>
<name>A0ABT2V2U8_9FIRM</name>
<dbReference type="Proteomes" id="UP001652395">
    <property type="component" value="Unassembled WGS sequence"/>
</dbReference>
<organism evidence="1 2">
    <name type="scientific">Alitiscatomonas aceti</name>
    <dbReference type="NCBI Taxonomy" id="2981724"/>
    <lineage>
        <taxon>Bacteria</taxon>
        <taxon>Bacillati</taxon>
        <taxon>Bacillota</taxon>
        <taxon>Clostridia</taxon>
        <taxon>Lachnospirales</taxon>
        <taxon>Lachnospiraceae</taxon>
        <taxon>Alitiscatomonas</taxon>
    </lineage>
</organism>
<evidence type="ECO:0000313" key="1">
    <source>
        <dbReference type="EMBL" id="MCU6801195.1"/>
    </source>
</evidence>
<evidence type="ECO:0000313" key="2">
    <source>
        <dbReference type="Proteomes" id="UP001652395"/>
    </source>
</evidence>
<comment type="caution">
    <text evidence="1">The sequence shown here is derived from an EMBL/GenBank/DDBJ whole genome shotgun (WGS) entry which is preliminary data.</text>
</comment>
<dbReference type="EMBL" id="JAOQJF010000043">
    <property type="protein sequence ID" value="MCU6801195.1"/>
    <property type="molecule type" value="Genomic_DNA"/>
</dbReference>
<sequence length="92" mass="10103">MMTPKKIINENVPTAKVKIISEGGNAVVFLDGVKVNGVIGYEVIHDRTKTQIPVLRLNIQSELDIETGVIPELPEPWNLCYVLKSSVSDSQA</sequence>
<keyword evidence="2" id="KW-1185">Reference proteome</keyword>
<gene>
    <name evidence="1" type="ORF">OCV69_14885</name>
</gene>
<reference evidence="1 2" key="1">
    <citation type="journal article" date="2021" name="ISME Commun">
        <title>Automated analysis of genomic sequences facilitates high-throughput and comprehensive description of bacteria.</title>
        <authorList>
            <person name="Hitch T.C.A."/>
        </authorList>
    </citation>
    <scope>NUCLEOTIDE SEQUENCE [LARGE SCALE GENOMIC DNA]</scope>
    <source>
        <strain evidence="2">f_CCE</strain>
    </source>
</reference>
<accession>A0ABT2V2U8</accession>
<protein>
    <submittedName>
        <fullName evidence="1">Uncharacterized protein</fullName>
    </submittedName>
</protein>